<evidence type="ECO:0000313" key="5">
    <source>
        <dbReference type="Proteomes" id="UP000003959"/>
    </source>
</evidence>
<dbReference type="AlphaFoldDB" id="F4XL00"/>
<dbReference type="SUPFAM" id="SSF49764">
    <property type="entry name" value="HSP20-like chaperones"/>
    <property type="match status" value="1"/>
</dbReference>
<dbReference type="OrthoDB" id="9811615at2"/>
<dbReference type="PANTHER" id="PTHR11527">
    <property type="entry name" value="HEAT-SHOCK PROTEIN 20 FAMILY MEMBER"/>
    <property type="match status" value="1"/>
</dbReference>
<dbReference type="eggNOG" id="COG0071">
    <property type="taxonomic scope" value="Bacteria"/>
</dbReference>
<organism evidence="4 5">
    <name type="scientific">Moorena producens 3L</name>
    <dbReference type="NCBI Taxonomy" id="489825"/>
    <lineage>
        <taxon>Bacteria</taxon>
        <taxon>Bacillati</taxon>
        <taxon>Cyanobacteriota</taxon>
        <taxon>Cyanophyceae</taxon>
        <taxon>Coleofasciculales</taxon>
        <taxon>Coleofasciculaceae</taxon>
        <taxon>Moorena</taxon>
    </lineage>
</organism>
<accession>F4XL00</accession>
<reference evidence="5" key="1">
    <citation type="journal article" date="2011" name="Proc. Natl. Acad. Sci. U.S.A.">
        <title>Genomic insights into the physiology and ecology of the marine filamentous cyanobacterium Lyngbya majuscula.</title>
        <authorList>
            <person name="Jones A.C."/>
            <person name="Monroe E.A."/>
            <person name="Podell S."/>
            <person name="Hess W.R."/>
            <person name="Klages S."/>
            <person name="Esquenazi E."/>
            <person name="Niessen S."/>
            <person name="Hoover H."/>
            <person name="Rothmann M."/>
            <person name="Lasken R.S."/>
            <person name="Yates J.R.III."/>
            <person name="Reinhardt R."/>
            <person name="Kube M."/>
            <person name="Burkart M.D."/>
            <person name="Allen E.E."/>
            <person name="Dorrestein P.C."/>
            <person name="Gerwick W.H."/>
            <person name="Gerwick L."/>
        </authorList>
    </citation>
    <scope>NUCLEOTIDE SEQUENCE [LARGE SCALE GENOMIC DNA]</scope>
    <source>
        <strain evidence="5">3L</strain>
    </source>
</reference>
<dbReference type="InterPro" id="IPR002068">
    <property type="entry name" value="A-crystallin/Hsp20_dom"/>
</dbReference>
<keyword evidence="4" id="KW-0346">Stress response</keyword>
<comment type="similarity">
    <text evidence="1 2">Belongs to the small heat shock protein (HSP20) family.</text>
</comment>
<evidence type="ECO:0000256" key="1">
    <source>
        <dbReference type="PROSITE-ProRule" id="PRU00285"/>
    </source>
</evidence>
<dbReference type="Pfam" id="PF00011">
    <property type="entry name" value="HSP20"/>
    <property type="match status" value="1"/>
</dbReference>
<proteinExistence type="inferred from homology"/>
<dbReference type="CDD" id="cd06464">
    <property type="entry name" value="ACD_sHsps-like"/>
    <property type="match status" value="1"/>
</dbReference>
<dbReference type="RefSeq" id="WP_008179705.1">
    <property type="nucleotide sequence ID" value="NZ_GL890828.1"/>
</dbReference>
<gene>
    <name evidence="4" type="ORF">LYNGBM3L_13380</name>
</gene>
<protein>
    <submittedName>
        <fullName evidence="4">Molecular chaperone, small heat shock protein</fullName>
    </submittedName>
</protein>
<dbReference type="InterPro" id="IPR031107">
    <property type="entry name" value="Small_HSP"/>
</dbReference>
<evidence type="ECO:0000313" key="4">
    <source>
        <dbReference type="EMBL" id="EGJ34690.1"/>
    </source>
</evidence>
<feature type="domain" description="SHSP" evidence="3">
    <location>
        <begin position="33"/>
        <end position="137"/>
    </location>
</feature>
<name>F4XL00_9CYAN</name>
<dbReference type="EMBL" id="GL890828">
    <property type="protein sequence ID" value="EGJ34690.1"/>
    <property type="molecule type" value="Genomic_DNA"/>
</dbReference>
<evidence type="ECO:0000256" key="2">
    <source>
        <dbReference type="RuleBase" id="RU003616"/>
    </source>
</evidence>
<dbReference type="InterPro" id="IPR008978">
    <property type="entry name" value="HSP20-like_chaperone"/>
</dbReference>
<dbReference type="PROSITE" id="PS01031">
    <property type="entry name" value="SHSP"/>
    <property type="match status" value="1"/>
</dbReference>
<sequence length="137" mass="15403">MAITRSEHLPDLESVHRELNRRLTHFMNSGEGGFPGMTFMPYAEIEETPKAVYLTLEIPGMEAKDLDVELTEDSVCISGERKSAARTKGIGMVRSELRYGKFKRVIPIPAKINRNQVEAEYHNGMLKLTLPKGLVNS</sequence>
<dbReference type="HOGENOM" id="CLU_046737_12_2_3"/>
<dbReference type="Proteomes" id="UP000003959">
    <property type="component" value="Unassembled WGS sequence"/>
</dbReference>
<dbReference type="Gene3D" id="2.60.40.790">
    <property type="match status" value="1"/>
</dbReference>
<evidence type="ECO:0000259" key="3">
    <source>
        <dbReference type="PROSITE" id="PS01031"/>
    </source>
</evidence>
<keyword evidence="5" id="KW-1185">Reference proteome</keyword>